<keyword evidence="7" id="KW-1185">Reference proteome</keyword>
<dbReference type="Gene3D" id="1.20.120.50">
    <property type="entry name" value="Hemerythrin-like"/>
    <property type="match status" value="1"/>
</dbReference>
<dbReference type="SUPFAM" id="SSF47188">
    <property type="entry name" value="Hemerythrin-like"/>
    <property type="match status" value="1"/>
</dbReference>
<evidence type="ECO:0000256" key="1">
    <source>
        <dbReference type="ARBA" id="ARBA00010587"/>
    </source>
</evidence>
<dbReference type="InterPro" id="IPR016131">
    <property type="entry name" value="Haemerythrin_Fe_BS"/>
</dbReference>
<dbReference type="eggNOG" id="COG2703">
    <property type="taxonomic scope" value="Bacteria"/>
</dbReference>
<dbReference type="Pfam" id="PF01814">
    <property type="entry name" value="Hemerythrin"/>
    <property type="match status" value="1"/>
</dbReference>
<dbReference type="AlphaFoldDB" id="C1DXC1"/>
<dbReference type="RefSeq" id="WP_012674186.1">
    <property type="nucleotide sequence ID" value="NC_012438.1"/>
</dbReference>
<keyword evidence="2" id="KW-0813">Transport</keyword>
<organism evidence="6 7">
    <name type="scientific">Sulfurihydrogenibium azorense (strain DSM 15241 / OCM 825 / Az-Fu1)</name>
    <dbReference type="NCBI Taxonomy" id="204536"/>
    <lineage>
        <taxon>Bacteria</taxon>
        <taxon>Pseudomonadati</taxon>
        <taxon>Aquificota</taxon>
        <taxon>Aquificia</taxon>
        <taxon>Aquificales</taxon>
        <taxon>Hydrogenothermaceae</taxon>
        <taxon>Sulfurihydrogenibium</taxon>
    </lineage>
</organism>
<reference evidence="6 7" key="1">
    <citation type="journal article" date="2009" name="J. Bacteriol.">
        <title>Complete and draft genome sequences of six members of the Aquificales.</title>
        <authorList>
            <person name="Reysenbach A.L."/>
            <person name="Hamamura N."/>
            <person name="Podar M."/>
            <person name="Griffiths E."/>
            <person name="Ferreira S."/>
            <person name="Hochstein R."/>
            <person name="Heidelberg J."/>
            <person name="Johnson J."/>
            <person name="Mead D."/>
            <person name="Pohorille A."/>
            <person name="Sarmiento M."/>
            <person name="Schweighofer K."/>
            <person name="Seshadri R."/>
            <person name="Voytek M.A."/>
        </authorList>
    </citation>
    <scope>NUCLEOTIDE SEQUENCE [LARGE SCALE GENOMIC DNA]</scope>
    <source>
        <strain evidence="7">Az-Fu1 / DSM 15241 / OCM 825</strain>
    </source>
</reference>
<dbReference type="InterPro" id="IPR012312">
    <property type="entry name" value="Hemerythrin-like"/>
</dbReference>
<dbReference type="PROSITE" id="PS00550">
    <property type="entry name" value="HEMERYTHRINS"/>
    <property type="match status" value="1"/>
</dbReference>
<keyword evidence="2" id="KW-0561">Oxygen transport</keyword>
<dbReference type="KEGG" id="saf:SULAZ_0036"/>
<dbReference type="GO" id="GO:0005344">
    <property type="term" value="F:oxygen carrier activity"/>
    <property type="evidence" value="ECO:0007669"/>
    <property type="project" value="UniProtKB-KW"/>
</dbReference>
<dbReference type="InterPro" id="IPR012827">
    <property type="entry name" value="Hemerythrin_metal-bd"/>
</dbReference>
<evidence type="ECO:0000259" key="5">
    <source>
        <dbReference type="Pfam" id="PF01814"/>
    </source>
</evidence>
<proteinExistence type="inferred from homology"/>
<comment type="similarity">
    <text evidence="1">Belongs to the hemerythrin family.</text>
</comment>
<dbReference type="HOGENOM" id="CLU_086902_1_3_0"/>
<evidence type="ECO:0000256" key="2">
    <source>
        <dbReference type="ARBA" id="ARBA00022621"/>
    </source>
</evidence>
<sequence>MLINPQEMPKVAVDEMNEVHSTEVEILNKLYEKILEFENDSSKFDEVVKLFDEFLNDVIQHFSFEQNMMEETNFFAYSMHRGEHDRVLFELKSLEKMLKEKNDVKTLKEYLVYNFKPWIINHVKTMDTVTAMYLSNFL</sequence>
<dbReference type="InterPro" id="IPR035938">
    <property type="entry name" value="Hemerythrin-like_sf"/>
</dbReference>
<evidence type="ECO:0000313" key="7">
    <source>
        <dbReference type="Proteomes" id="UP000001369"/>
    </source>
</evidence>
<dbReference type="Proteomes" id="UP000001369">
    <property type="component" value="Chromosome"/>
</dbReference>
<dbReference type="OrthoDB" id="9774644at2"/>
<dbReference type="PANTHER" id="PTHR37164:SF1">
    <property type="entry name" value="BACTERIOHEMERYTHRIN"/>
    <property type="match status" value="1"/>
</dbReference>
<gene>
    <name evidence="6" type="ordered locus">SULAZ_0036</name>
</gene>
<evidence type="ECO:0000256" key="4">
    <source>
        <dbReference type="ARBA" id="ARBA00023004"/>
    </source>
</evidence>
<keyword evidence="4" id="KW-0408">Iron</keyword>
<dbReference type="PANTHER" id="PTHR37164">
    <property type="entry name" value="BACTERIOHEMERYTHRIN"/>
    <property type="match status" value="1"/>
</dbReference>
<dbReference type="GO" id="GO:0046872">
    <property type="term" value="F:metal ion binding"/>
    <property type="evidence" value="ECO:0007669"/>
    <property type="project" value="UniProtKB-KW"/>
</dbReference>
<dbReference type="CDD" id="cd12107">
    <property type="entry name" value="Hemerythrin"/>
    <property type="match status" value="1"/>
</dbReference>
<dbReference type="STRING" id="204536.SULAZ_0036"/>
<protein>
    <recommendedName>
        <fullName evidence="5">Hemerythrin-like domain-containing protein</fullName>
    </recommendedName>
</protein>
<dbReference type="EMBL" id="CP001229">
    <property type="protein sequence ID" value="ACN98866.1"/>
    <property type="molecule type" value="Genomic_DNA"/>
</dbReference>
<dbReference type="InterPro" id="IPR050669">
    <property type="entry name" value="Hemerythrin"/>
</dbReference>
<evidence type="ECO:0000256" key="3">
    <source>
        <dbReference type="ARBA" id="ARBA00022723"/>
    </source>
</evidence>
<evidence type="ECO:0000313" key="6">
    <source>
        <dbReference type="EMBL" id="ACN98866.1"/>
    </source>
</evidence>
<name>C1DXC1_SULAA</name>
<accession>C1DXC1</accession>
<keyword evidence="3" id="KW-0479">Metal-binding</keyword>
<feature type="domain" description="Hemerythrin-like" evidence="5">
    <location>
        <begin position="12"/>
        <end position="129"/>
    </location>
</feature>
<dbReference type="NCBIfam" id="TIGR02481">
    <property type="entry name" value="hemeryth_dom"/>
    <property type="match status" value="1"/>
</dbReference>